<comment type="cofactor">
    <cofactor evidence="4">
        <name>Zn(2+)</name>
        <dbReference type="ChEBI" id="CHEBI:29105"/>
    </cofactor>
</comment>
<dbReference type="InterPro" id="IPR020843">
    <property type="entry name" value="ER"/>
</dbReference>
<gene>
    <name evidence="6" type="ORF">BES34_002070</name>
</gene>
<evidence type="ECO:0000313" key="7">
    <source>
        <dbReference type="Proteomes" id="UP000094669"/>
    </source>
</evidence>
<dbReference type="Gene3D" id="3.40.50.720">
    <property type="entry name" value="NAD(P)-binding Rossmann-like Domain"/>
    <property type="match status" value="1"/>
</dbReference>
<dbReference type="SMART" id="SM00829">
    <property type="entry name" value="PKS_ER"/>
    <property type="match status" value="1"/>
</dbReference>
<dbReference type="InterPro" id="IPR036291">
    <property type="entry name" value="NAD(P)-bd_dom_sf"/>
</dbReference>
<dbReference type="CDD" id="cd08240">
    <property type="entry name" value="6_hydroxyhexanoate_dh_like"/>
    <property type="match status" value="1"/>
</dbReference>
<dbReference type="SUPFAM" id="SSF50129">
    <property type="entry name" value="GroES-like"/>
    <property type="match status" value="1"/>
</dbReference>
<dbReference type="SUPFAM" id="SSF51735">
    <property type="entry name" value="NAD(P)-binding Rossmann-fold domains"/>
    <property type="match status" value="1"/>
</dbReference>
<keyword evidence="7" id="KW-1185">Reference proteome</keyword>
<evidence type="ECO:0000256" key="1">
    <source>
        <dbReference type="ARBA" id="ARBA00022723"/>
    </source>
</evidence>
<dbReference type="Pfam" id="PF08240">
    <property type="entry name" value="ADH_N"/>
    <property type="match status" value="1"/>
</dbReference>
<name>A0ABX4YN38_9LEPT</name>
<dbReference type="Proteomes" id="UP000094669">
    <property type="component" value="Unassembled WGS sequence"/>
</dbReference>
<dbReference type="InterPro" id="IPR011032">
    <property type="entry name" value="GroES-like_sf"/>
</dbReference>
<organism evidence="6 7">
    <name type="scientific">Leptospira inadai serovar Lyme</name>
    <dbReference type="NCBI Taxonomy" id="293084"/>
    <lineage>
        <taxon>Bacteria</taxon>
        <taxon>Pseudomonadati</taxon>
        <taxon>Spirochaetota</taxon>
        <taxon>Spirochaetia</taxon>
        <taxon>Leptospirales</taxon>
        <taxon>Leptospiraceae</taxon>
        <taxon>Leptospira</taxon>
    </lineage>
</organism>
<comment type="similarity">
    <text evidence="4">Belongs to the zinc-containing alcohol dehydrogenase family.</text>
</comment>
<sequence>MKRVQLIDFGKPLVLNIAPDPIPEDNEVLLEVLACGVCHSDLHIREGYYELGSGKKMWVKDRGVSLPLTPGHEVVGRILKIGSKVAGVFVGELFLVYPWIGCDVCSECQADLPHLCASPKSLGVYQDGGYSDRILVPDKKWLIPIGNLKPEVACSYACAGLTAFSALKKALPLSEKETLVIIGAGGLGFFAAQIVRCLTNANIIFLDVDSDRLKKIGEFDSSFHTILSSAGEAEIRKSIGASGAKSIVDFVNNSETAALAFSLLSKNGKQICVGLFGGEVTLQTPIIALKNLKIQGSYTGSPSELTELLSLVSNNRLLPVPIHLASLNDANSILDSMAGGKGVGRTVLIPTS</sequence>
<comment type="caution">
    <text evidence="6">The sequence shown here is derived from an EMBL/GenBank/DDBJ whole genome shotgun (WGS) entry which is preliminary data.</text>
</comment>
<accession>A0ABX4YN38</accession>
<evidence type="ECO:0000256" key="2">
    <source>
        <dbReference type="ARBA" id="ARBA00022833"/>
    </source>
</evidence>
<dbReference type="InterPro" id="IPR013154">
    <property type="entry name" value="ADH-like_N"/>
</dbReference>
<proteinExistence type="inferred from homology"/>
<dbReference type="RefSeq" id="WP_010418109.1">
    <property type="nucleotide sequence ID" value="NZ_MCRM02000002.1"/>
</dbReference>
<keyword evidence="3" id="KW-0560">Oxidoreductase</keyword>
<evidence type="ECO:0000256" key="3">
    <source>
        <dbReference type="ARBA" id="ARBA00023002"/>
    </source>
</evidence>
<dbReference type="Pfam" id="PF00107">
    <property type="entry name" value="ADH_zinc_N"/>
    <property type="match status" value="1"/>
</dbReference>
<evidence type="ECO:0000256" key="4">
    <source>
        <dbReference type="RuleBase" id="RU361277"/>
    </source>
</evidence>
<keyword evidence="1 4" id="KW-0479">Metal-binding</keyword>
<dbReference type="PANTHER" id="PTHR43401">
    <property type="entry name" value="L-THREONINE 3-DEHYDROGENASE"/>
    <property type="match status" value="1"/>
</dbReference>
<keyword evidence="2 4" id="KW-0862">Zinc</keyword>
<evidence type="ECO:0000313" key="6">
    <source>
        <dbReference type="EMBL" id="PNV76412.1"/>
    </source>
</evidence>
<dbReference type="InterPro" id="IPR013149">
    <property type="entry name" value="ADH-like_C"/>
</dbReference>
<dbReference type="EMBL" id="MCRM02000002">
    <property type="protein sequence ID" value="PNV76412.1"/>
    <property type="molecule type" value="Genomic_DNA"/>
</dbReference>
<dbReference type="PANTHER" id="PTHR43401:SF4">
    <property type="entry name" value="D-ARABINOSE 1-DEHYDROGENASE (NADP(+))"/>
    <property type="match status" value="1"/>
</dbReference>
<protein>
    <submittedName>
        <fullName evidence="6">Alcohol dehydrogenase</fullName>
    </submittedName>
</protein>
<dbReference type="InterPro" id="IPR050129">
    <property type="entry name" value="Zn_alcohol_dh"/>
</dbReference>
<dbReference type="Gene3D" id="3.90.180.10">
    <property type="entry name" value="Medium-chain alcohol dehydrogenases, catalytic domain"/>
    <property type="match status" value="1"/>
</dbReference>
<feature type="domain" description="Enoyl reductase (ER)" evidence="5">
    <location>
        <begin position="10"/>
        <end position="348"/>
    </location>
</feature>
<dbReference type="PROSITE" id="PS00059">
    <property type="entry name" value="ADH_ZINC"/>
    <property type="match status" value="1"/>
</dbReference>
<dbReference type="InterPro" id="IPR002328">
    <property type="entry name" value="ADH_Zn_CS"/>
</dbReference>
<evidence type="ECO:0000259" key="5">
    <source>
        <dbReference type="SMART" id="SM00829"/>
    </source>
</evidence>
<reference evidence="6" key="1">
    <citation type="submission" date="2018-01" db="EMBL/GenBank/DDBJ databases">
        <title>Genomic characterization of Leptospira inadai serogroup Lyme isolated from captured rat in Brazil and comparative analysis with human reference strain.</title>
        <authorList>
            <person name="Moreno L.Z."/>
            <person name="Loureiro A.P."/>
            <person name="Miraglia F."/>
            <person name="Kremer F.S."/>
            <person name="Eslabao M.R."/>
            <person name="Dellagostin O.A."/>
            <person name="Lilenbaum W."/>
            <person name="Moreno A.M."/>
        </authorList>
    </citation>
    <scope>NUCLEOTIDE SEQUENCE [LARGE SCALE GENOMIC DNA]</scope>
    <source>
        <strain evidence="6">M34/99</strain>
    </source>
</reference>